<dbReference type="InterPro" id="IPR002938">
    <property type="entry name" value="FAD-bd"/>
</dbReference>
<protein>
    <submittedName>
        <fullName evidence="8">Salicylate hydroxylase</fullName>
    </submittedName>
</protein>
<feature type="region of interest" description="Disordered" evidence="6">
    <location>
        <begin position="68"/>
        <end position="111"/>
    </location>
</feature>
<dbReference type="AlphaFoldDB" id="A0A364MRV3"/>
<keyword evidence="2" id="KW-0285">Flavoprotein</keyword>
<accession>A0A364MRV3</accession>
<comment type="similarity">
    <text evidence="1">Belongs to the paxM FAD-dependent monooxygenase family.</text>
</comment>
<dbReference type="GO" id="GO:0004497">
    <property type="term" value="F:monooxygenase activity"/>
    <property type="evidence" value="ECO:0007669"/>
    <property type="project" value="UniProtKB-KW"/>
</dbReference>
<dbReference type="SUPFAM" id="SSF51905">
    <property type="entry name" value="FAD/NAD(P)-binding domain"/>
    <property type="match status" value="1"/>
</dbReference>
<comment type="caution">
    <text evidence="8">The sequence shown here is derived from an EMBL/GenBank/DDBJ whole genome shotgun (WGS) entry which is preliminary data.</text>
</comment>
<dbReference type="STRING" id="183478.A0A364MRV3"/>
<dbReference type="EMBL" id="QGDH01000278">
    <property type="protein sequence ID" value="RAR01319.1"/>
    <property type="molecule type" value="Genomic_DNA"/>
</dbReference>
<dbReference type="PANTHER" id="PTHR13789">
    <property type="entry name" value="MONOOXYGENASE"/>
    <property type="match status" value="1"/>
</dbReference>
<feature type="domain" description="FAD-binding" evidence="7">
    <location>
        <begin position="7"/>
        <end position="71"/>
    </location>
</feature>
<organism evidence="8 9">
    <name type="scientific">Stemphylium lycopersici</name>
    <name type="common">Tomato gray leaf spot disease fungus</name>
    <name type="synonym">Thyrospora lycopersici</name>
    <dbReference type="NCBI Taxonomy" id="183478"/>
    <lineage>
        <taxon>Eukaryota</taxon>
        <taxon>Fungi</taxon>
        <taxon>Dikarya</taxon>
        <taxon>Ascomycota</taxon>
        <taxon>Pezizomycotina</taxon>
        <taxon>Dothideomycetes</taxon>
        <taxon>Pleosporomycetidae</taxon>
        <taxon>Pleosporales</taxon>
        <taxon>Pleosporineae</taxon>
        <taxon>Pleosporaceae</taxon>
        <taxon>Stemphylium</taxon>
    </lineage>
</organism>
<name>A0A364MRV3_STELY</name>
<keyword evidence="9" id="KW-1185">Reference proteome</keyword>
<keyword evidence="4" id="KW-0560">Oxidoreductase</keyword>
<proteinExistence type="inferred from homology"/>
<evidence type="ECO:0000256" key="6">
    <source>
        <dbReference type="SAM" id="MobiDB-lite"/>
    </source>
</evidence>
<evidence type="ECO:0000256" key="3">
    <source>
        <dbReference type="ARBA" id="ARBA00022827"/>
    </source>
</evidence>
<dbReference type="GO" id="GO:0071949">
    <property type="term" value="F:FAD binding"/>
    <property type="evidence" value="ECO:0007669"/>
    <property type="project" value="InterPro"/>
</dbReference>
<dbReference type="PANTHER" id="PTHR13789:SF307">
    <property type="entry name" value="HYDROXYLASE, PUTATIVE (AFU_ORTHOLOGUE AFUA_2G04330)-RELATED"/>
    <property type="match status" value="1"/>
</dbReference>
<gene>
    <name evidence="8" type="ORF">DDE83_008934</name>
</gene>
<dbReference type="Gene3D" id="3.50.50.60">
    <property type="entry name" value="FAD/NAD(P)-binding domain"/>
    <property type="match status" value="1"/>
</dbReference>
<feature type="compositionally biased region" description="Basic and acidic residues" evidence="6">
    <location>
        <begin position="87"/>
        <end position="111"/>
    </location>
</feature>
<evidence type="ECO:0000256" key="4">
    <source>
        <dbReference type="ARBA" id="ARBA00023002"/>
    </source>
</evidence>
<sequence>MYPPLPTWVRGGVALIGDACHPMLPYVAQGAANGIEDAAVIATALNCTSNIELALCVYEAVRKERAEKITASASDTSRSLHLPDGPEQEKRDRSIQSARHPERAGESDVADRWRDQQWQDFMWGIDVMRETVNKWTELSAVVIRESERIVSRF</sequence>
<evidence type="ECO:0000256" key="1">
    <source>
        <dbReference type="ARBA" id="ARBA00007992"/>
    </source>
</evidence>
<keyword evidence="3" id="KW-0274">FAD</keyword>
<evidence type="ECO:0000259" key="7">
    <source>
        <dbReference type="Pfam" id="PF01494"/>
    </source>
</evidence>
<dbReference type="InterPro" id="IPR050493">
    <property type="entry name" value="FAD-dep_Monooxygenase_BioMet"/>
</dbReference>
<dbReference type="InterPro" id="IPR036188">
    <property type="entry name" value="FAD/NAD-bd_sf"/>
</dbReference>
<keyword evidence="5" id="KW-0503">Monooxygenase</keyword>
<evidence type="ECO:0000256" key="2">
    <source>
        <dbReference type="ARBA" id="ARBA00022630"/>
    </source>
</evidence>
<evidence type="ECO:0000313" key="9">
    <source>
        <dbReference type="Proteomes" id="UP000249619"/>
    </source>
</evidence>
<reference evidence="9" key="1">
    <citation type="submission" date="2018-05" db="EMBL/GenBank/DDBJ databases">
        <title>Draft genome sequence of Stemphylium lycopersici strain CIDEFI 213.</title>
        <authorList>
            <person name="Medina R."/>
            <person name="Franco M.E.E."/>
            <person name="Lucentini C.G."/>
            <person name="Saparrat M.C.N."/>
            <person name="Balatti P.A."/>
        </authorList>
    </citation>
    <scope>NUCLEOTIDE SEQUENCE [LARGE SCALE GENOMIC DNA]</scope>
    <source>
        <strain evidence="9">CIDEFI 213</strain>
    </source>
</reference>
<evidence type="ECO:0000256" key="5">
    <source>
        <dbReference type="ARBA" id="ARBA00023033"/>
    </source>
</evidence>
<dbReference type="OrthoDB" id="3752212at2759"/>
<dbReference type="Proteomes" id="UP000249619">
    <property type="component" value="Unassembled WGS sequence"/>
</dbReference>
<dbReference type="Pfam" id="PF01494">
    <property type="entry name" value="FAD_binding_3"/>
    <property type="match status" value="1"/>
</dbReference>
<evidence type="ECO:0000313" key="8">
    <source>
        <dbReference type="EMBL" id="RAR01319.1"/>
    </source>
</evidence>